<dbReference type="Proteomes" id="UP000265520">
    <property type="component" value="Unassembled WGS sequence"/>
</dbReference>
<dbReference type="GO" id="GO:0016787">
    <property type="term" value="F:hydrolase activity"/>
    <property type="evidence" value="ECO:0007669"/>
    <property type="project" value="UniProtKB-KW"/>
</dbReference>
<keyword evidence="1" id="KW-0378">Hydrolase</keyword>
<dbReference type="AlphaFoldDB" id="A0A392QWI7"/>
<keyword evidence="2" id="KW-1185">Reference proteome</keyword>
<sequence length="61" mass="7228">MRQIESFTVCKLCKISIILKSASEWKVTTFIYGFNDWMNYEGAQEARKHMKVPCEIIWVPQ</sequence>
<dbReference type="EMBL" id="LXQA010164502">
    <property type="protein sequence ID" value="MCI28252.1"/>
    <property type="molecule type" value="Genomic_DNA"/>
</dbReference>
<reference evidence="1 2" key="1">
    <citation type="journal article" date="2018" name="Front. Plant Sci.">
        <title>Red Clover (Trifolium pratense) and Zigzag Clover (T. medium) - A Picture of Genomic Similarities and Differences.</title>
        <authorList>
            <person name="Dluhosova J."/>
            <person name="Istvanek J."/>
            <person name="Nedelnik J."/>
            <person name="Repkova J."/>
        </authorList>
    </citation>
    <scope>NUCLEOTIDE SEQUENCE [LARGE SCALE GENOMIC DNA]</scope>
    <source>
        <strain evidence="2">cv. 10/8</strain>
        <tissue evidence="1">Leaf</tissue>
    </source>
</reference>
<evidence type="ECO:0000313" key="2">
    <source>
        <dbReference type="Proteomes" id="UP000265520"/>
    </source>
</evidence>
<feature type="non-terminal residue" evidence="1">
    <location>
        <position position="61"/>
    </location>
</feature>
<evidence type="ECO:0000313" key="1">
    <source>
        <dbReference type="EMBL" id="MCI28252.1"/>
    </source>
</evidence>
<proteinExistence type="predicted"/>
<organism evidence="1 2">
    <name type="scientific">Trifolium medium</name>
    <dbReference type="NCBI Taxonomy" id="97028"/>
    <lineage>
        <taxon>Eukaryota</taxon>
        <taxon>Viridiplantae</taxon>
        <taxon>Streptophyta</taxon>
        <taxon>Embryophyta</taxon>
        <taxon>Tracheophyta</taxon>
        <taxon>Spermatophyta</taxon>
        <taxon>Magnoliopsida</taxon>
        <taxon>eudicotyledons</taxon>
        <taxon>Gunneridae</taxon>
        <taxon>Pentapetalae</taxon>
        <taxon>rosids</taxon>
        <taxon>fabids</taxon>
        <taxon>Fabales</taxon>
        <taxon>Fabaceae</taxon>
        <taxon>Papilionoideae</taxon>
        <taxon>50 kb inversion clade</taxon>
        <taxon>NPAAA clade</taxon>
        <taxon>Hologalegina</taxon>
        <taxon>IRL clade</taxon>
        <taxon>Trifolieae</taxon>
        <taxon>Trifolium</taxon>
    </lineage>
</organism>
<accession>A0A392QWI7</accession>
<comment type="caution">
    <text evidence="1">The sequence shown here is derived from an EMBL/GenBank/DDBJ whole genome shotgun (WGS) entry which is preliminary data.</text>
</comment>
<name>A0A392QWI7_9FABA</name>
<protein>
    <submittedName>
        <fullName evidence="1">Abhydrolase domain-containing protein 4-like</fullName>
    </submittedName>
</protein>